<keyword evidence="1" id="KW-0472">Membrane</keyword>
<keyword evidence="1" id="KW-1133">Transmembrane helix</keyword>
<dbReference type="RefSeq" id="WP_125873237.1">
    <property type="nucleotide sequence ID" value="NZ_CP071948.1"/>
</dbReference>
<dbReference type="EMBL" id="MH547560">
    <property type="protein sequence ID" value="AXV45899.1"/>
    <property type="molecule type" value="Genomic_DNA"/>
</dbReference>
<proteinExistence type="predicted"/>
<accession>A0A385FW13</accession>
<sequence length="68" mass="7480">MDKRLLRSQVLHVFLFGFTTAAFAVTVFNFFAQDGSFGSVALIALVWLVTLIGSVTSYRALHKVMTPA</sequence>
<gene>
    <name evidence="2" type="ORF">pMKPA34_0055a</name>
</gene>
<organism evidence="2">
    <name type="scientific">Pseudomonas aeruginosa</name>
    <dbReference type="NCBI Taxonomy" id="287"/>
    <lineage>
        <taxon>Bacteria</taxon>
        <taxon>Pseudomonadati</taxon>
        <taxon>Pseudomonadota</taxon>
        <taxon>Gammaproteobacteria</taxon>
        <taxon>Pseudomonadales</taxon>
        <taxon>Pseudomonadaceae</taxon>
        <taxon>Pseudomonas</taxon>
    </lineage>
</organism>
<geneLocation type="plasmid" evidence="2">
    <name>pMKPA34-1</name>
</geneLocation>
<evidence type="ECO:0000313" key="2">
    <source>
        <dbReference type="EMBL" id="AXV45899.1"/>
    </source>
</evidence>
<evidence type="ECO:0000256" key="1">
    <source>
        <dbReference type="SAM" id="Phobius"/>
    </source>
</evidence>
<dbReference type="AlphaFoldDB" id="A0A385FW13"/>
<name>A0A385FW13_PSEAI</name>
<feature type="transmembrane region" description="Helical" evidence="1">
    <location>
        <begin position="12"/>
        <end position="31"/>
    </location>
</feature>
<keyword evidence="1" id="KW-0812">Transmembrane</keyword>
<feature type="transmembrane region" description="Helical" evidence="1">
    <location>
        <begin position="37"/>
        <end position="61"/>
    </location>
</feature>
<reference evidence="2" key="1">
    <citation type="submission" date="2018-06" db="EMBL/GenBank/DDBJ databases">
        <title>Complete Sequence of plasmid pMKPA34-1 and pMKPA34-2 isolated from MDR P. aeruginosa.</title>
        <authorList>
            <person name="Subedi D."/>
            <person name="Kohli G.S."/>
            <person name="Vijay A.K."/>
            <person name="Rice S.A."/>
            <person name="Willcox M."/>
        </authorList>
    </citation>
    <scope>NUCLEOTIDE SEQUENCE</scope>
    <source>
        <strain evidence="2">PA34</strain>
        <plasmid evidence="2">pMKPA34-1</plasmid>
    </source>
</reference>
<protein>
    <submittedName>
        <fullName evidence="2">Uncharacterized protein</fullName>
    </submittedName>
</protein>
<keyword evidence="2" id="KW-0614">Plasmid</keyword>